<dbReference type="GO" id="GO:0016787">
    <property type="term" value="F:hydrolase activity"/>
    <property type="evidence" value="ECO:0007669"/>
    <property type="project" value="UniProtKB-KW"/>
</dbReference>
<dbReference type="Pfam" id="PF00144">
    <property type="entry name" value="Beta-lactamase"/>
    <property type="match status" value="1"/>
</dbReference>
<keyword evidence="4" id="KW-1185">Reference proteome</keyword>
<proteinExistence type="predicted"/>
<dbReference type="EMBL" id="JAPNKA010000001">
    <property type="protein sequence ID" value="MCY1073857.1"/>
    <property type="molecule type" value="Genomic_DNA"/>
</dbReference>
<dbReference type="InterPro" id="IPR050491">
    <property type="entry name" value="AmpC-like"/>
</dbReference>
<feature type="domain" description="Beta-lactamase-related" evidence="2">
    <location>
        <begin position="42"/>
        <end position="357"/>
    </location>
</feature>
<comment type="caution">
    <text evidence="3">The sequence shown here is derived from an EMBL/GenBank/DDBJ whole genome shotgun (WGS) entry which is preliminary data.</text>
</comment>
<dbReference type="SUPFAM" id="SSF56601">
    <property type="entry name" value="beta-lactamase/transpeptidase-like"/>
    <property type="match status" value="1"/>
</dbReference>
<gene>
    <name evidence="3" type="ORF">OV287_05115</name>
</gene>
<dbReference type="InterPro" id="IPR001466">
    <property type="entry name" value="Beta-lactam-related"/>
</dbReference>
<dbReference type="Gene3D" id="3.40.710.10">
    <property type="entry name" value="DD-peptidase/beta-lactamase superfamily"/>
    <property type="match status" value="1"/>
</dbReference>
<keyword evidence="3" id="KW-0378">Hydrolase</keyword>
<reference evidence="3 4" key="1">
    <citation type="submission" date="2022-11" db="EMBL/GenBank/DDBJ databases">
        <title>Minimal conservation of predation-associated metabolite biosynthetic gene clusters underscores biosynthetic potential of Myxococcota including descriptions for ten novel species: Archangium lansinium sp. nov., Myxococcus landrumus sp. nov., Nannocystis bai.</title>
        <authorList>
            <person name="Ahearne A."/>
            <person name="Stevens C."/>
            <person name="Phillips K."/>
        </authorList>
    </citation>
    <scope>NUCLEOTIDE SEQUENCE [LARGE SCALE GENOMIC DNA]</scope>
    <source>
        <strain evidence="3 4">MIWBW</strain>
    </source>
</reference>
<organism evidence="3 4">
    <name type="scientific">Archangium lansingense</name>
    <dbReference type="NCBI Taxonomy" id="2995310"/>
    <lineage>
        <taxon>Bacteria</taxon>
        <taxon>Pseudomonadati</taxon>
        <taxon>Myxococcota</taxon>
        <taxon>Myxococcia</taxon>
        <taxon>Myxococcales</taxon>
        <taxon>Cystobacterineae</taxon>
        <taxon>Archangiaceae</taxon>
        <taxon>Archangium</taxon>
    </lineage>
</organism>
<evidence type="ECO:0000256" key="1">
    <source>
        <dbReference type="SAM" id="SignalP"/>
    </source>
</evidence>
<dbReference type="RefSeq" id="WP_267532846.1">
    <property type="nucleotide sequence ID" value="NZ_JAPNKA010000001.1"/>
</dbReference>
<evidence type="ECO:0000259" key="2">
    <source>
        <dbReference type="Pfam" id="PF00144"/>
    </source>
</evidence>
<dbReference type="PANTHER" id="PTHR46825:SF9">
    <property type="entry name" value="BETA-LACTAMASE-RELATED DOMAIN-CONTAINING PROTEIN"/>
    <property type="match status" value="1"/>
</dbReference>
<feature type="chain" id="PRO_5045917302" evidence="1">
    <location>
        <begin position="34"/>
        <end position="476"/>
    </location>
</feature>
<feature type="signal peptide" evidence="1">
    <location>
        <begin position="1"/>
        <end position="33"/>
    </location>
</feature>
<sequence length="476" mass="52080">MPTRSPHLRPSSRPLAISAVLLLLGLAAVPTAAAQGSIQKRVDTFVREEMERQKVPGVAIGIVRQGKVVLAKGYGFANLEHQVPVRPETIFQSGSVGKQFTAMAVMLQVEAGKLSLSDPLTKFFPEAPATWSGITVRHLLTHTSGMPDLEGTLDYRKDYTDEELARFCYALPLEFPPGSRWSYSNSGYVLLGIIVNRVAGTFYGDILREKVFKPAGMTTARTINEEDVIPHRAAGYRLVKGEVKNQEWVSPSLNTTGDGSLYLSLKDMIAWDAAVQARAILTPASWQEILTPVKLSSGATYPYGFGWAIDERGGKPAHQHGGAWQGFTTHYSRFLGDSLSIIVLTNSANGRPSRFTDGIATMMNPALASPISKPITDAEPQVTEKLAALLEKVRSGALTPADFAYLRKGFFPEGAKAYQEMLSTLEPAGKLVLVQRRTLGDDRLYTYEVPFGTRTFLYSVGLAPDERLTFLGLRPK</sequence>
<evidence type="ECO:0000313" key="3">
    <source>
        <dbReference type="EMBL" id="MCY1073857.1"/>
    </source>
</evidence>
<dbReference type="Proteomes" id="UP001207654">
    <property type="component" value="Unassembled WGS sequence"/>
</dbReference>
<evidence type="ECO:0000313" key="4">
    <source>
        <dbReference type="Proteomes" id="UP001207654"/>
    </source>
</evidence>
<keyword evidence="1" id="KW-0732">Signal</keyword>
<protein>
    <submittedName>
        <fullName evidence="3">Serine hydrolase</fullName>
    </submittedName>
</protein>
<accession>A0ABT3ZWT7</accession>
<dbReference type="PANTHER" id="PTHR46825">
    <property type="entry name" value="D-ALANYL-D-ALANINE-CARBOXYPEPTIDASE/ENDOPEPTIDASE AMPH"/>
    <property type="match status" value="1"/>
</dbReference>
<name>A0ABT3ZWT7_9BACT</name>
<dbReference type="InterPro" id="IPR012338">
    <property type="entry name" value="Beta-lactam/transpept-like"/>
</dbReference>